<protein>
    <submittedName>
        <fullName evidence="1">Uncharacterized protein</fullName>
    </submittedName>
</protein>
<accession>A0A0C5WQZ4</accession>
<dbReference type="HOGENOM" id="CLU_2070889_0_0_6"/>
<keyword evidence="2" id="KW-1185">Reference proteome</keyword>
<evidence type="ECO:0000313" key="2">
    <source>
        <dbReference type="Proteomes" id="UP000032303"/>
    </source>
</evidence>
<dbReference type="PATRIC" id="fig|658445.3.peg.382"/>
<proteinExistence type="predicted"/>
<organism evidence="1 2">
    <name type="scientific">Photobacterium gaetbulicola Gung47</name>
    <dbReference type="NCBI Taxonomy" id="658445"/>
    <lineage>
        <taxon>Bacteria</taxon>
        <taxon>Pseudomonadati</taxon>
        <taxon>Pseudomonadota</taxon>
        <taxon>Gammaproteobacteria</taxon>
        <taxon>Vibrionales</taxon>
        <taxon>Vibrionaceae</taxon>
        <taxon>Photobacterium</taxon>
    </lineage>
</organism>
<sequence>MKYTRSKYSIGDMVIVNLGMIDPDFGQEICGWVGTVEKCRFIPEAGYIYTVRWSDETLEKNNVLKVSCNELGLDFETMQLLERDLSLYLSVRGKRFIRECLTLARRDRALSYAGFVFC</sequence>
<name>A0A0C5WQZ4_9GAMM</name>
<dbReference type="STRING" id="658445.H744_1c0350"/>
<dbReference type="EMBL" id="CP005973">
    <property type="protein sequence ID" value="AJR05375.1"/>
    <property type="molecule type" value="Genomic_DNA"/>
</dbReference>
<gene>
    <name evidence="1" type="ORF">H744_1c0350</name>
</gene>
<dbReference type="OrthoDB" id="5828901at2"/>
<dbReference type="KEGG" id="pgb:H744_1c0350"/>
<dbReference type="Proteomes" id="UP000032303">
    <property type="component" value="Chromosome 1"/>
</dbReference>
<reference evidence="1 2" key="1">
    <citation type="submission" date="2013-05" db="EMBL/GenBank/DDBJ databases">
        <title>Complete genome sequence of the lipase-producing bacterium Photobacterium gaetbulicola Gung47.</title>
        <authorList>
            <person name="Kim Y.-O."/>
        </authorList>
    </citation>
    <scope>NUCLEOTIDE SEQUENCE [LARGE SCALE GENOMIC DNA]</scope>
    <source>
        <strain evidence="1 2">Gung47</strain>
    </source>
</reference>
<dbReference type="AlphaFoldDB" id="A0A0C5WQZ4"/>
<evidence type="ECO:0000313" key="1">
    <source>
        <dbReference type="EMBL" id="AJR05375.1"/>
    </source>
</evidence>